<keyword evidence="5" id="KW-0675">Receptor</keyword>
<dbReference type="EMBL" id="AAZO01006573">
    <property type="status" value="NOT_ANNOTATED_CDS"/>
    <property type="molecule type" value="Genomic_DNA"/>
</dbReference>
<dbReference type="GO" id="GO:0032266">
    <property type="term" value="F:phosphatidylinositol-3-phosphate binding"/>
    <property type="evidence" value="ECO:0007669"/>
    <property type="project" value="TreeGrafter"/>
</dbReference>
<reference evidence="5" key="1">
    <citation type="submission" date="2007-04" db="EMBL/GenBank/DDBJ databases">
        <title>Annotation of Pediculus humanus corporis strain USDA.</title>
        <authorList>
            <person name="Kirkness E."/>
            <person name="Hannick L."/>
            <person name="Hass B."/>
            <person name="Bruggner R."/>
            <person name="Lawson D."/>
            <person name="Bidwell S."/>
            <person name="Joardar V."/>
            <person name="Caler E."/>
            <person name="Walenz B."/>
            <person name="Inman J."/>
            <person name="Schobel S."/>
            <person name="Galinsky K."/>
            <person name="Amedeo P."/>
            <person name="Strausberg R."/>
        </authorList>
    </citation>
    <scope>NUCLEOTIDE SEQUENCE</scope>
    <source>
        <strain evidence="5">USDA</strain>
    </source>
</reference>
<dbReference type="HOGENOM" id="CLU_010440_0_0_1"/>
<reference evidence="6" key="3">
    <citation type="submission" date="2021-02" db="UniProtKB">
        <authorList>
            <consortium name="EnsemblMetazoa"/>
        </authorList>
    </citation>
    <scope>IDENTIFICATION</scope>
    <source>
        <strain evidence="6">USDA</strain>
    </source>
</reference>
<dbReference type="FunCoup" id="E0W004">
    <property type="interactions" value="358"/>
</dbReference>
<name>E0W004_PEDHC</name>
<dbReference type="OMA" id="PDAFWDK"/>
<organism>
    <name type="scientific">Pediculus humanus subsp. corporis</name>
    <name type="common">Body louse</name>
    <dbReference type="NCBI Taxonomy" id="121224"/>
    <lineage>
        <taxon>Eukaryota</taxon>
        <taxon>Metazoa</taxon>
        <taxon>Ecdysozoa</taxon>
        <taxon>Arthropoda</taxon>
        <taxon>Hexapoda</taxon>
        <taxon>Insecta</taxon>
        <taxon>Pterygota</taxon>
        <taxon>Neoptera</taxon>
        <taxon>Paraneoptera</taxon>
        <taxon>Psocodea</taxon>
        <taxon>Troctomorpha</taxon>
        <taxon>Phthiraptera</taxon>
        <taxon>Anoplura</taxon>
        <taxon>Pediculidae</taxon>
        <taxon>Pediculus</taxon>
    </lineage>
</organism>
<evidence type="ECO:0000259" key="3">
    <source>
        <dbReference type="Pfam" id="PF13716"/>
    </source>
</evidence>
<dbReference type="GO" id="GO:0080025">
    <property type="term" value="F:phosphatidylinositol-3,5-bisphosphate binding"/>
    <property type="evidence" value="ECO:0007669"/>
    <property type="project" value="TreeGrafter"/>
</dbReference>
<protein>
    <submittedName>
        <fullName evidence="5 6">Hyaluronan mediated motility receptor, putative</fullName>
    </submittedName>
</protein>
<feature type="domain" description="CRAL-TRIO" evidence="3">
    <location>
        <begin position="31"/>
        <end position="152"/>
    </location>
</feature>
<evidence type="ECO:0000259" key="4">
    <source>
        <dbReference type="Pfam" id="PF24915"/>
    </source>
</evidence>
<sequence>MFAGDIVEILESKAACLPGSRDLEGRPLIIIYVPTELQPWTKDNLEHTLQYFSSIFSQDTRRRGFTILVDCQKTPWRVARACIRHVRLSLGPDLASFIVLRPDGFWDKQRVDNCTKIRKEGEPIFIPISRLSKYVDYSQLTNDFGGTWSYNHSQWIQNRLVKAKSSLGELEKFHQKLIEFTTSKRLSTPTDPFVFTKQNFDTNKIIAQKILQTGKELLDQIEKTDRECQRNNSNDCYKTPQDATDTRIKIEKLLEVMEEKQECIDKAWLNMEKKCVDAREITLLETGVARVTKWILGVAETMLNSQQEVGYDVPSSEELRAEHEALELQCRETYGQYAELLHKIDILPQLNINIPEDLKSQRDFMDFVCRSFATRLERRRNILITCLRFYRLVTEYFEKTNEVFETLVVSTEDSAESTLESAYGSLQELQENQININFLAKELLKEGEKLSDLLSMPVKDALGRDVDVNYENDIVNVQEILGATLSRKQLFSDSVDLQKLTLEQVTHVHVYEKDAKQAVQWLNDLFQVMMKEYVHVGCNVNEIQMMKEEHQAFQETAKGTYDYGCQLLNAASALRHSCKLPEDYNVQLTQNLWQAWKRLQMVGQEQMTRLRVSAVFHRTVQEHCKQLKELRNSVQELTKIEDANKKKLKIRKLLHNREKLLMEVGRMVRLGRLLKTRLKEPVFPEQR</sequence>
<dbReference type="eggNOG" id="KOG4240">
    <property type="taxonomic scope" value="Eukaryota"/>
</dbReference>
<dbReference type="GO" id="GO:0010314">
    <property type="term" value="F:phosphatidylinositol-5-phosphate binding"/>
    <property type="evidence" value="ECO:0007669"/>
    <property type="project" value="TreeGrafter"/>
</dbReference>
<dbReference type="InParanoid" id="E0W004"/>
<dbReference type="GO" id="GO:0005546">
    <property type="term" value="F:phosphatidylinositol-4,5-bisphosphate binding"/>
    <property type="evidence" value="ECO:0007669"/>
    <property type="project" value="TreeGrafter"/>
</dbReference>
<evidence type="ECO:0000313" key="7">
    <source>
        <dbReference type="Proteomes" id="UP000009046"/>
    </source>
</evidence>
<dbReference type="EnsemblMetazoa" id="PHUM541130-RA">
    <property type="protein sequence ID" value="PHUM541130-PA"/>
    <property type="gene ID" value="PHUM541130"/>
</dbReference>
<keyword evidence="7" id="KW-1185">Reference proteome</keyword>
<dbReference type="SUPFAM" id="SSF46966">
    <property type="entry name" value="Spectrin repeat"/>
    <property type="match status" value="2"/>
</dbReference>
<proteinExistence type="inferred from homology"/>
<dbReference type="InterPro" id="IPR056804">
    <property type="entry name" value="Spectrin_SESTD1"/>
</dbReference>
<dbReference type="GO" id="GO:0043325">
    <property type="term" value="F:phosphatidylinositol-3,4-bisphosphate binding"/>
    <property type="evidence" value="ECO:0007669"/>
    <property type="project" value="TreeGrafter"/>
</dbReference>
<dbReference type="Pfam" id="PF13716">
    <property type="entry name" value="CRAL_TRIO_2"/>
    <property type="match status" value="1"/>
</dbReference>
<dbReference type="AlphaFoldDB" id="E0W004"/>
<comment type="similarity">
    <text evidence="2">Belongs to the SOLO family.</text>
</comment>
<evidence type="ECO:0000313" key="6">
    <source>
        <dbReference type="EnsemblMetazoa" id="PHUM541130-PA"/>
    </source>
</evidence>
<dbReference type="PANTHER" id="PTHR46607">
    <property type="entry name" value="SEC14 DOMAIN AND SPECTRIN REPEAT-CONTAINING PROTEIN 1"/>
    <property type="match status" value="1"/>
</dbReference>
<evidence type="ECO:0000313" key="5">
    <source>
        <dbReference type="EMBL" id="EEB18960.1"/>
    </source>
</evidence>
<dbReference type="VEuPathDB" id="VectorBase:PHUM541130"/>
<evidence type="ECO:0000256" key="2">
    <source>
        <dbReference type="ARBA" id="ARBA00038285"/>
    </source>
</evidence>
<reference evidence="5" key="2">
    <citation type="submission" date="2007-04" db="EMBL/GenBank/DDBJ databases">
        <title>The genome of the human body louse.</title>
        <authorList>
            <consortium name="The Human Body Louse Genome Consortium"/>
            <person name="Kirkness E."/>
            <person name="Walenz B."/>
            <person name="Hass B."/>
            <person name="Bruggner R."/>
            <person name="Strausberg R."/>
        </authorList>
    </citation>
    <scope>NUCLEOTIDE SEQUENCE</scope>
    <source>
        <strain evidence="5">USDA</strain>
    </source>
</reference>
<dbReference type="Proteomes" id="UP000009046">
    <property type="component" value="Unassembled WGS sequence"/>
</dbReference>
<dbReference type="GeneID" id="8235652"/>
<dbReference type="CTD" id="8235652"/>
<dbReference type="Pfam" id="PF24915">
    <property type="entry name" value="Spectrin_SESTD1"/>
    <property type="match status" value="1"/>
</dbReference>
<evidence type="ECO:0000256" key="1">
    <source>
        <dbReference type="ARBA" id="ARBA00022737"/>
    </source>
</evidence>
<accession>E0W004</accession>
<dbReference type="RefSeq" id="XP_002431698.1">
    <property type="nucleotide sequence ID" value="XM_002431653.1"/>
</dbReference>
<dbReference type="OrthoDB" id="2152335at2759"/>
<dbReference type="InterPro" id="IPR001251">
    <property type="entry name" value="CRAL-TRIO_dom"/>
</dbReference>
<dbReference type="EMBL" id="DS235854">
    <property type="protein sequence ID" value="EEB18960.1"/>
    <property type="molecule type" value="Genomic_DNA"/>
</dbReference>
<dbReference type="STRING" id="121224.E0W004"/>
<dbReference type="Gene3D" id="1.20.58.60">
    <property type="match status" value="2"/>
</dbReference>
<keyword evidence="1" id="KW-0677">Repeat</keyword>
<feature type="domain" description="SESTD1-like spectrin repeats region" evidence="4">
    <location>
        <begin position="385"/>
        <end position="492"/>
    </location>
</feature>
<dbReference type="KEGG" id="phu:Phum_PHUM541130"/>
<dbReference type="GO" id="GO:0070273">
    <property type="term" value="F:phosphatidylinositol-4-phosphate binding"/>
    <property type="evidence" value="ECO:0007669"/>
    <property type="project" value="TreeGrafter"/>
</dbReference>
<gene>
    <name evidence="6" type="primary">8235652</name>
    <name evidence="5" type="ORF">Phum_PHUM541130</name>
</gene>
<dbReference type="PANTHER" id="PTHR46607:SF1">
    <property type="entry name" value="SEC14 DOMAIN AND SPECTRIN REPEAT-CONTAINING PROTEIN 1"/>
    <property type="match status" value="1"/>
</dbReference>